<dbReference type="EMBL" id="JAWWNJ010000132">
    <property type="protein sequence ID" value="KAK6985212.1"/>
    <property type="molecule type" value="Genomic_DNA"/>
</dbReference>
<evidence type="ECO:0000256" key="1">
    <source>
        <dbReference type="SAM" id="MobiDB-lite"/>
    </source>
</evidence>
<evidence type="ECO:0000313" key="3">
    <source>
        <dbReference type="Proteomes" id="UP001362999"/>
    </source>
</evidence>
<dbReference type="GO" id="GO:0005506">
    <property type="term" value="F:iron ion binding"/>
    <property type="evidence" value="ECO:0007669"/>
    <property type="project" value="InterPro"/>
</dbReference>
<protein>
    <submittedName>
        <fullName evidence="2">Uncharacterized protein</fullName>
    </submittedName>
</protein>
<dbReference type="GO" id="GO:0004497">
    <property type="term" value="F:monooxygenase activity"/>
    <property type="evidence" value="ECO:0007669"/>
    <property type="project" value="InterPro"/>
</dbReference>
<dbReference type="GO" id="GO:0016705">
    <property type="term" value="F:oxidoreductase activity, acting on paired donors, with incorporation or reduction of molecular oxygen"/>
    <property type="evidence" value="ECO:0007669"/>
    <property type="project" value="InterPro"/>
</dbReference>
<feature type="region of interest" description="Disordered" evidence="1">
    <location>
        <begin position="209"/>
        <end position="232"/>
    </location>
</feature>
<dbReference type="AlphaFoldDB" id="A0AAV9ZLW5"/>
<evidence type="ECO:0000313" key="2">
    <source>
        <dbReference type="EMBL" id="KAK6985212.1"/>
    </source>
</evidence>
<proteinExistence type="predicted"/>
<feature type="compositionally biased region" description="Basic and acidic residues" evidence="1">
    <location>
        <begin position="221"/>
        <end position="230"/>
    </location>
</feature>
<sequence>MRWNVWNRGVRSERRMTWLEVQRCQQRAASWTTAGSAAVVVVVSRSTPAAFGIGRVSLALATSAIASRSLLPNRICTEKDFGEDRKSKHTVALPQELNLIERSSWYSWLRPLLLPASNASWSALSAIALTERALDPELYKAHRGPGTLISAARPPPSPRCFIQWYSPYSSGSESPLSLRLGSDRHWQFSFHFFLPWVHRTHSFGLPGFRPQPTQPTKRHGHADFSTRRLDFSPTGSTNRIPPHWFHGNLKGLINDEAGFEENLVKEYGRTWKFHRFFGQSALYSTDPKALHHFLSNTHVYQKSEASRFRILVVEGEQHKQQNPVFGVPQSGNSPKYLWTSRYNSEISGLQKQPNPTESPVWKLYLRLAGFNYKIDALAAEDDAPPNELAAAFEASFSSDTGFSFIRFLQLRYPLLRRIHLKRDKTAIAAQQTIKRIGRELLASSKREVLENGTFERGVGALP</sequence>
<dbReference type="GO" id="GO:0020037">
    <property type="term" value="F:heme binding"/>
    <property type="evidence" value="ECO:0007669"/>
    <property type="project" value="InterPro"/>
</dbReference>
<gene>
    <name evidence="2" type="ORF">R3P38DRAFT_3450711</name>
</gene>
<organism evidence="2 3">
    <name type="scientific">Favolaschia claudopus</name>
    <dbReference type="NCBI Taxonomy" id="2862362"/>
    <lineage>
        <taxon>Eukaryota</taxon>
        <taxon>Fungi</taxon>
        <taxon>Dikarya</taxon>
        <taxon>Basidiomycota</taxon>
        <taxon>Agaricomycotina</taxon>
        <taxon>Agaricomycetes</taxon>
        <taxon>Agaricomycetidae</taxon>
        <taxon>Agaricales</taxon>
        <taxon>Marasmiineae</taxon>
        <taxon>Mycenaceae</taxon>
        <taxon>Favolaschia</taxon>
    </lineage>
</organism>
<dbReference type="Gene3D" id="1.10.630.10">
    <property type="entry name" value="Cytochrome P450"/>
    <property type="match status" value="1"/>
</dbReference>
<reference evidence="2 3" key="1">
    <citation type="journal article" date="2024" name="J Genomics">
        <title>Draft genome sequencing and assembly of Favolaschia claudopus CIRM-BRFM 2984 isolated from oak limbs.</title>
        <authorList>
            <person name="Navarro D."/>
            <person name="Drula E."/>
            <person name="Chaduli D."/>
            <person name="Cazenave R."/>
            <person name="Ahrendt S."/>
            <person name="Wang J."/>
            <person name="Lipzen A."/>
            <person name="Daum C."/>
            <person name="Barry K."/>
            <person name="Grigoriev I.V."/>
            <person name="Favel A."/>
            <person name="Rosso M.N."/>
            <person name="Martin F."/>
        </authorList>
    </citation>
    <scope>NUCLEOTIDE SEQUENCE [LARGE SCALE GENOMIC DNA]</scope>
    <source>
        <strain evidence="2 3">CIRM-BRFM 2984</strain>
    </source>
</reference>
<name>A0AAV9ZLW5_9AGAR</name>
<comment type="caution">
    <text evidence="2">The sequence shown here is derived from an EMBL/GenBank/DDBJ whole genome shotgun (WGS) entry which is preliminary data.</text>
</comment>
<dbReference type="Proteomes" id="UP001362999">
    <property type="component" value="Unassembled WGS sequence"/>
</dbReference>
<dbReference type="SUPFAM" id="SSF48264">
    <property type="entry name" value="Cytochrome P450"/>
    <property type="match status" value="1"/>
</dbReference>
<accession>A0AAV9ZLW5</accession>
<dbReference type="InterPro" id="IPR036396">
    <property type="entry name" value="Cyt_P450_sf"/>
</dbReference>
<keyword evidence="3" id="KW-1185">Reference proteome</keyword>